<protein>
    <submittedName>
        <fullName evidence="1">Uncharacterized protein</fullName>
    </submittedName>
</protein>
<sequence length="194" mass="20898">MRGRSGLVVRQLTSNLREPVSLSGGVAPCLCRTITLVGGFSRGSPPPSRHFHSGAAPYLPCFAHISSQDTEVKSRPDLLHALHQGDPGSIPGRVTPDYRVWESYQTIPLVGGFSRGSPVSPPFNSSAAPYSPQSPSSTLKTSILSSFDMLVFSLCKNLPTTLILGLIPASFVHDYFPNPRGSRRCSHPTKANRD</sequence>
<proteinExistence type="predicted"/>
<dbReference type="EMBL" id="JARBHB010000011">
    <property type="protein sequence ID" value="KAJ8872116.1"/>
    <property type="molecule type" value="Genomic_DNA"/>
</dbReference>
<evidence type="ECO:0000313" key="1">
    <source>
        <dbReference type="EMBL" id="KAJ8872116.1"/>
    </source>
</evidence>
<dbReference type="Proteomes" id="UP001159363">
    <property type="component" value="Chromosome 10"/>
</dbReference>
<name>A0ABQ9GJC8_9NEOP</name>
<evidence type="ECO:0000313" key="2">
    <source>
        <dbReference type="Proteomes" id="UP001159363"/>
    </source>
</evidence>
<comment type="caution">
    <text evidence="1">The sequence shown here is derived from an EMBL/GenBank/DDBJ whole genome shotgun (WGS) entry which is preliminary data.</text>
</comment>
<keyword evidence="2" id="KW-1185">Reference proteome</keyword>
<accession>A0ABQ9GJC8</accession>
<reference evidence="1 2" key="1">
    <citation type="submission" date="2023-02" db="EMBL/GenBank/DDBJ databases">
        <title>LHISI_Scaffold_Assembly.</title>
        <authorList>
            <person name="Stuart O.P."/>
            <person name="Cleave R."/>
            <person name="Magrath M.J.L."/>
            <person name="Mikheyev A.S."/>
        </authorList>
    </citation>
    <scope>NUCLEOTIDE SEQUENCE [LARGE SCALE GENOMIC DNA]</scope>
    <source>
        <strain evidence="1">Daus_M_001</strain>
        <tissue evidence="1">Leg muscle</tissue>
    </source>
</reference>
<organism evidence="1 2">
    <name type="scientific">Dryococelus australis</name>
    <dbReference type="NCBI Taxonomy" id="614101"/>
    <lineage>
        <taxon>Eukaryota</taxon>
        <taxon>Metazoa</taxon>
        <taxon>Ecdysozoa</taxon>
        <taxon>Arthropoda</taxon>
        <taxon>Hexapoda</taxon>
        <taxon>Insecta</taxon>
        <taxon>Pterygota</taxon>
        <taxon>Neoptera</taxon>
        <taxon>Polyneoptera</taxon>
        <taxon>Phasmatodea</taxon>
        <taxon>Verophasmatodea</taxon>
        <taxon>Anareolatae</taxon>
        <taxon>Phasmatidae</taxon>
        <taxon>Eurycanthinae</taxon>
        <taxon>Dryococelus</taxon>
    </lineage>
</organism>
<gene>
    <name evidence="1" type="ORF">PR048_025718</name>
</gene>